<feature type="domain" description="Chromosome segregation protein Spc25 C-terminal" evidence="11">
    <location>
        <begin position="160"/>
        <end position="208"/>
    </location>
</feature>
<comment type="caution">
    <text evidence="12">The sequence shown here is derived from an EMBL/GenBank/DDBJ whole genome shotgun (WGS) entry which is preliminary data.</text>
</comment>
<evidence type="ECO:0000313" key="13">
    <source>
        <dbReference type="Proteomes" id="UP001497525"/>
    </source>
</evidence>
<evidence type="ECO:0000256" key="6">
    <source>
        <dbReference type="ARBA" id="ARBA00022776"/>
    </source>
</evidence>
<dbReference type="InterPro" id="IPR045143">
    <property type="entry name" value="Spc25"/>
</dbReference>
<evidence type="ECO:0000313" key="12">
    <source>
        <dbReference type="EMBL" id="CAL5141145.1"/>
    </source>
</evidence>
<evidence type="ECO:0000256" key="4">
    <source>
        <dbReference type="ARBA" id="ARBA00022454"/>
    </source>
</evidence>
<evidence type="ECO:0000256" key="7">
    <source>
        <dbReference type="ARBA" id="ARBA00023054"/>
    </source>
</evidence>
<dbReference type="CDD" id="cd23784">
    <property type="entry name" value="RWD_Spc25"/>
    <property type="match status" value="1"/>
</dbReference>
<comment type="similarity">
    <text evidence="2 10">Belongs to the SPC25 family.</text>
</comment>
<keyword evidence="4 10" id="KW-0158">Chromosome</keyword>
<accession>A0AAV2TVF8</accession>
<reference evidence="12" key="1">
    <citation type="submission" date="2024-06" db="EMBL/GenBank/DDBJ databases">
        <authorList>
            <person name="Liu X."/>
            <person name="Lenzi L."/>
            <person name="Haldenby T S."/>
            <person name="Uol C."/>
        </authorList>
    </citation>
    <scope>NUCLEOTIDE SEQUENCE</scope>
</reference>
<keyword evidence="5 10" id="KW-0132">Cell division</keyword>
<keyword evidence="10" id="KW-0995">Kinetochore</keyword>
<evidence type="ECO:0000256" key="8">
    <source>
        <dbReference type="ARBA" id="ARBA00023306"/>
    </source>
</evidence>
<keyword evidence="6 10" id="KW-0498">Mitosis</keyword>
<gene>
    <name evidence="12" type="ORF">CDAUBV1_LOCUS16415</name>
</gene>
<dbReference type="Proteomes" id="UP001497525">
    <property type="component" value="Unassembled WGS sequence"/>
</dbReference>
<dbReference type="GO" id="GO:0007059">
    <property type="term" value="P:chromosome segregation"/>
    <property type="evidence" value="ECO:0007669"/>
    <property type="project" value="InterPro"/>
</dbReference>
<protein>
    <recommendedName>
        <fullName evidence="3 10">Kinetochore protein SPC25</fullName>
    </recommendedName>
</protein>
<comment type="function">
    <text evidence="10">Acts as a component of the essential kinetochore-associated NDC80 complex, which is required for chromosome segregation and spindle checkpoint activity.</text>
</comment>
<keyword evidence="7" id="KW-0175">Coiled coil</keyword>
<dbReference type="InterPro" id="IPR013255">
    <property type="entry name" value="Spc25_C"/>
</dbReference>
<keyword evidence="10" id="KW-0539">Nucleus</keyword>
<dbReference type="AlphaFoldDB" id="A0AAV2TVF8"/>
<evidence type="ECO:0000256" key="5">
    <source>
        <dbReference type="ARBA" id="ARBA00022618"/>
    </source>
</evidence>
<proteinExistence type="inferred from homology"/>
<comment type="subcellular location">
    <subcellularLocation>
        <location evidence="1">Chromosome</location>
        <location evidence="1">Centromere</location>
    </subcellularLocation>
    <subcellularLocation>
        <location evidence="10">Nucleus</location>
    </subcellularLocation>
    <subcellularLocation>
        <location evidence="10">Chromosome</location>
        <location evidence="10">Centromere</location>
        <location evidence="10">Kinetochore</location>
    </subcellularLocation>
</comment>
<dbReference type="Gene3D" id="3.30.457.50">
    <property type="entry name" value="Chromosome segregation protein Spc25"/>
    <property type="match status" value="1"/>
</dbReference>
<keyword evidence="9 10" id="KW-0137">Centromere</keyword>
<keyword evidence="8 10" id="KW-0131">Cell cycle</keyword>
<comment type="subunit">
    <text evidence="10">Component of the NDC80 complex.</text>
</comment>
<dbReference type="EMBL" id="CAXLJL010000822">
    <property type="protein sequence ID" value="CAL5141145.1"/>
    <property type="molecule type" value="Genomic_DNA"/>
</dbReference>
<sequence>MSCSRTNEVDTSAIRATAACIQSTIEKHTAQVNSGDREAASRKAMVQVIQRISDDVEQIDSLLVRLADIKQTAGELQASIKRLNLLRDERKKRLAERTQESTSETSTFPNEFESCSLTQLCETVKQYERLFRLRFQRTNTDSLQLFFDGCADVLHLDIVCSCLLGFTKSGRFEAVECSPPVPDFEGLVTHLNLTKDIRSFLILLRHRFCRYFELAATLSERIK</sequence>
<evidence type="ECO:0000256" key="1">
    <source>
        <dbReference type="ARBA" id="ARBA00004584"/>
    </source>
</evidence>
<dbReference type="PANTHER" id="PTHR14281">
    <property type="entry name" value="KINETOCHORE PROTEIN SPC25-RELATED"/>
    <property type="match status" value="1"/>
</dbReference>
<dbReference type="GO" id="GO:0031262">
    <property type="term" value="C:Ndc80 complex"/>
    <property type="evidence" value="ECO:0007669"/>
    <property type="project" value="InterPro"/>
</dbReference>
<evidence type="ECO:0000259" key="11">
    <source>
        <dbReference type="Pfam" id="PF08234"/>
    </source>
</evidence>
<evidence type="ECO:0000256" key="9">
    <source>
        <dbReference type="ARBA" id="ARBA00023328"/>
    </source>
</evidence>
<evidence type="ECO:0000256" key="2">
    <source>
        <dbReference type="ARBA" id="ARBA00006379"/>
    </source>
</evidence>
<dbReference type="GO" id="GO:0051301">
    <property type="term" value="P:cell division"/>
    <property type="evidence" value="ECO:0007669"/>
    <property type="project" value="UniProtKB-UniRule"/>
</dbReference>
<name>A0AAV2TVF8_CALDB</name>
<dbReference type="GO" id="GO:0005634">
    <property type="term" value="C:nucleus"/>
    <property type="evidence" value="ECO:0007669"/>
    <property type="project" value="UniProtKB-SubCell"/>
</dbReference>
<dbReference type="PANTHER" id="PTHR14281:SF0">
    <property type="entry name" value="KINETOCHORE PROTEIN SPC25"/>
    <property type="match status" value="1"/>
</dbReference>
<evidence type="ECO:0000256" key="10">
    <source>
        <dbReference type="RuleBase" id="RU367150"/>
    </source>
</evidence>
<organism evidence="12 13">
    <name type="scientific">Calicophoron daubneyi</name>
    <name type="common">Rumen fluke</name>
    <name type="synonym">Paramphistomum daubneyi</name>
    <dbReference type="NCBI Taxonomy" id="300641"/>
    <lineage>
        <taxon>Eukaryota</taxon>
        <taxon>Metazoa</taxon>
        <taxon>Spiralia</taxon>
        <taxon>Lophotrochozoa</taxon>
        <taxon>Platyhelminthes</taxon>
        <taxon>Trematoda</taxon>
        <taxon>Digenea</taxon>
        <taxon>Plagiorchiida</taxon>
        <taxon>Pronocephalata</taxon>
        <taxon>Paramphistomoidea</taxon>
        <taxon>Paramphistomidae</taxon>
        <taxon>Calicophoron</taxon>
    </lineage>
</organism>
<evidence type="ECO:0000256" key="3">
    <source>
        <dbReference type="ARBA" id="ARBA00013692"/>
    </source>
</evidence>
<dbReference type="Pfam" id="PF08234">
    <property type="entry name" value="Spindle_Spc25"/>
    <property type="match status" value="1"/>
</dbReference>